<proteinExistence type="inferred from homology"/>
<dbReference type="InterPro" id="IPR004097">
    <property type="entry name" value="DHHA2"/>
</dbReference>
<feature type="region of interest" description="Disordered" evidence="6">
    <location>
        <begin position="382"/>
        <end position="421"/>
    </location>
</feature>
<evidence type="ECO:0000256" key="4">
    <source>
        <dbReference type="ARBA" id="ARBA00022801"/>
    </source>
</evidence>
<evidence type="ECO:0000256" key="1">
    <source>
        <dbReference type="ARBA" id="ARBA00001936"/>
    </source>
</evidence>
<reference evidence="9" key="1">
    <citation type="submission" date="2025-08" db="UniProtKB">
        <authorList>
            <consortium name="RefSeq"/>
        </authorList>
    </citation>
    <scope>IDENTIFICATION</scope>
</reference>
<name>A0ABM0J7K1_ECHTE</name>
<dbReference type="PANTHER" id="PTHR12112">
    <property type="entry name" value="BNIP - RELATED"/>
    <property type="match status" value="1"/>
</dbReference>
<dbReference type="Pfam" id="PF01368">
    <property type="entry name" value="DHH"/>
    <property type="match status" value="1"/>
</dbReference>
<dbReference type="Pfam" id="PF02833">
    <property type="entry name" value="DHHA2"/>
    <property type="match status" value="1"/>
</dbReference>
<dbReference type="SMART" id="SM01131">
    <property type="entry name" value="DHHA2"/>
    <property type="match status" value="1"/>
</dbReference>
<feature type="domain" description="DHHA2" evidence="7">
    <location>
        <begin position="215"/>
        <end position="359"/>
    </location>
</feature>
<keyword evidence="8" id="KW-1185">Reference proteome</keyword>
<evidence type="ECO:0000256" key="3">
    <source>
        <dbReference type="ARBA" id="ARBA00022723"/>
    </source>
</evidence>
<evidence type="ECO:0000256" key="2">
    <source>
        <dbReference type="ARBA" id="ARBA00010331"/>
    </source>
</evidence>
<dbReference type="Gene3D" id="3.10.310.20">
    <property type="entry name" value="DHHA2 domain"/>
    <property type="match status" value="1"/>
</dbReference>
<dbReference type="Proteomes" id="UP000694863">
    <property type="component" value="Unplaced"/>
</dbReference>
<dbReference type="Gene3D" id="3.90.1640.10">
    <property type="entry name" value="inorganic pyrophosphatase (n-terminal core)"/>
    <property type="match status" value="1"/>
</dbReference>
<keyword evidence="4" id="KW-0378">Hydrolase</keyword>
<dbReference type="GeneID" id="101659493"/>
<evidence type="ECO:0000256" key="5">
    <source>
        <dbReference type="ARBA" id="ARBA00023211"/>
    </source>
</evidence>
<dbReference type="InterPro" id="IPR001667">
    <property type="entry name" value="DDH_dom"/>
</dbReference>
<dbReference type="InterPro" id="IPR038763">
    <property type="entry name" value="DHH_sf"/>
</dbReference>
<evidence type="ECO:0000313" key="8">
    <source>
        <dbReference type="Proteomes" id="UP000694863"/>
    </source>
</evidence>
<protein>
    <submittedName>
        <fullName evidence="9">Exopolyphosphatase PRUNE1 isoform X1</fullName>
    </submittedName>
</protein>
<feature type="compositionally biased region" description="Basic and acidic residues" evidence="6">
    <location>
        <begin position="383"/>
        <end position="392"/>
    </location>
</feature>
<organism evidence="8 9">
    <name type="scientific">Echinops telfairi</name>
    <name type="common">Lesser hedgehog tenrec</name>
    <dbReference type="NCBI Taxonomy" id="9371"/>
    <lineage>
        <taxon>Eukaryota</taxon>
        <taxon>Metazoa</taxon>
        <taxon>Chordata</taxon>
        <taxon>Craniata</taxon>
        <taxon>Vertebrata</taxon>
        <taxon>Euteleostomi</taxon>
        <taxon>Mammalia</taxon>
        <taxon>Eutheria</taxon>
        <taxon>Afrotheria</taxon>
        <taxon>Tenrecidae</taxon>
        <taxon>Tenrecinae</taxon>
        <taxon>Echinops</taxon>
    </lineage>
</organism>
<dbReference type="SUPFAM" id="SSF64182">
    <property type="entry name" value="DHH phosphoesterases"/>
    <property type="match status" value="1"/>
</dbReference>
<dbReference type="PANTHER" id="PTHR12112:SF47">
    <property type="entry name" value="EXOPOLYPHOSPHATASE PRUNE1"/>
    <property type="match status" value="1"/>
</dbReference>
<comment type="similarity">
    <text evidence="2">Belongs to the PPase class C family. Prune subfamily.</text>
</comment>
<keyword evidence="3" id="KW-0479">Metal-binding</keyword>
<gene>
    <name evidence="9" type="primary">PRUNE1</name>
</gene>
<comment type="cofactor">
    <cofactor evidence="1">
        <name>Mn(2+)</name>
        <dbReference type="ChEBI" id="CHEBI:29035"/>
    </cofactor>
</comment>
<dbReference type="InterPro" id="IPR038222">
    <property type="entry name" value="DHHA2_dom_sf"/>
</dbReference>
<accession>A0ABM0J7K1</accession>
<evidence type="ECO:0000259" key="7">
    <source>
        <dbReference type="SMART" id="SM01131"/>
    </source>
</evidence>
<sequence length="453" mass="50757">MEEYLQGCRAALQESRSLHIVLGNEACDLDSMVSALALAFYLSKTTEAEEVFVPVLNIKRSELPLRGDNIFMLQKVNIPQSILIFRDDIDLQALQQAGQLILTLVDHHVLPKNDANLEEAVIEVLDHRPIEHKHCPPCHVSVELVGSCATLVTERILQGAPEILDWQTAFLLHGTIILDCVNMDLKVGKATLKDSRYVEKLELVFPGLPNRNDIFNALQKAKFDVSGLTTEQMLRKDQKTIYKESIKVAISVIYMDLEVFLRRPNLTEDLGAFCQAHGYDVLVAMTIFFNPDHEPVRQLAVFCPHMALRMMICGVLERSHSPPLKLTSIPSTHSNLQAYLQGNTQVSRKKFLPLLQETLSAYLDSMKIPAGQSEVMDVPRQQVHKEMNRESKSLNLGVSQDEEDPPLPPTPMNSLVDDCPLDQGLPKLSAEAIFEKCNQISQFQATTSSLAKK</sequence>
<keyword evidence="5" id="KW-0464">Manganese</keyword>
<evidence type="ECO:0000256" key="6">
    <source>
        <dbReference type="SAM" id="MobiDB-lite"/>
    </source>
</evidence>
<dbReference type="RefSeq" id="XP_004716663.1">
    <property type="nucleotide sequence ID" value="XM_004716606.2"/>
</dbReference>
<evidence type="ECO:0000313" key="9">
    <source>
        <dbReference type="RefSeq" id="XP_004716663.1"/>
    </source>
</evidence>